<dbReference type="InterPro" id="IPR003594">
    <property type="entry name" value="HATPase_dom"/>
</dbReference>
<dbReference type="EMBL" id="PVWK01000135">
    <property type="protein sequence ID" value="PSB24986.1"/>
    <property type="molecule type" value="Genomic_DNA"/>
</dbReference>
<evidence type="ECO:0000256" key="11">
    <source>
        <dbReference type="SAM" id="Phobius"/>
    </source>
</evidence>
<dbReference type="PROSITE" id="PS50885">
    <property type="entry name" value="HAMP"/>
    <property type="match status" value="1"/>
</dbReference>
<dbReference type="CDD" id="cd06225">
    <property type="entry name" value="HAMP"/>
    <property type="match status" value="1"/>
</dbReference>
<evidence type="ECO:0000259" key="12">
    <source>
        <dbReference type="PROSITE" id="PS50109"/>
    </source>
</evidence>
<keyword evidence="5 10" id="KW-0597">Phosphoprotein</keyword>
<dbReference type="InterPro" id="IPR021796">
    <property type="entry name" value="Tll0287-like_dom"/>
</dbReference>
<dbReference type="InterPro" id="IPR036097">
    <property type="entry name" value="HisK_dim/P_sf"/>
</dbReference>
<dbReference type="GO" id="GO:0009927">
    <property type="term" value="F:histidine phosphotransfer kinase activity"/>
    <property type="evidence" value="ECO:0007669"/>
    <property type="project" value="TreeGrafter"/>
</dbReference>
<gene>
    <name evidence="15" type="ORF">C7B82_24805</name>
</gene>
<dbReference type="PRINTS" id="PR00344">
    <property type="entry name" value="BCTRLSENSOR"/>
</dbReference>
<dbReference type="Gene3D" id="3.30.565.10">
    <property type="entry name" value="Histidine kinase-like ATPase, C-terminal domain"/>
    <property type="match status" value="1"/>
</dbReference>
<dbReference type="Pfam" id="PF00072">
    <property type="entry name" value="Response_reg"/>
    <property type="match status" value="2"/>
</dbReference>
<reference evidence="16" key="1">
    <citation type="submission" date="2018-02" db="EMBL/GenBank/DDBJ databases">
        <authorList>
            <person name="Moore K."/>
            <person name="Momper L."/>
        </authorList>
    </citation>
    <scope>NUCLEOTIDE SEQUENCE [LARGE SCALE GENOMIC DNA]</scope>
    <source>
        <strain evidence="16">ULC18</strain>
    </source>
</reference>
<dbReference type="CDD" id="cd00082">
    <property type="entry name" value="HisKA"/>
    <property type="match status" value="1"/>
</dbReference>
<dbReference type="EC" id="2.7.13.3" evidence="4"/>
<reference evidence="15 16" key="2">
    <citation type="submission" date="2018-03" db="EMBL/GenBank/DDBJ databases">
        <title>The ancient ancestry and fast evolution of plastids.</title>
        <authorList>
            <person name="Moore K.R."/>
            <person name="Magnabosco C."/>
            <person name="Momper L."/>
            <person name="Gold D.A."/>
            <person name="Bosak T."/>
            <person name="Fournier G.P."/>
        </authorList>
    </citation>
    <scope>NUCLEOTIDE SEQUENCE [LARGE SCALE GENOMIC DNA]</scope>
    <source>
        <strain evidence="15 16">ULC18</strain>
    </source>
</reference>
<comment type="caution">
    <text evidence="15">The sequence shown here is derived from an EMBL/GenBank/DDBJ whole genome shotgun (WGS) entry which is preliminary data.</text>
</comment>
<name>A0A2T1DWV3_9CYAN</name>
<dbReference type="PROSITE" id="PS50110">
    <property type="entry name" value="RESPONSE_REGULATORY"/>
    <property type="match status" value="2"/>
</dbReference>
<keyword evidence="16" id="KW-1185">Reference proteome</keyword>
<evidence type="ECO:0000256" key="10">
    <source>
        <dbReference type="PROSITE-ProRule" id="PRU00169"/>
    </source>
</evidence>
<evidence type="ECO:0000256" key="1">
    <source>
        <dbReference type="ARBA" id="ARBA00000085"/>
    </source>
</evidence>
<evidence type="ECO:0000313" key="15">
    <source>
        <dbReference type="EMBL" id="PSB24986.1"/>
    </source>
</evidence>
<evidence type="ECO:0000256" key="2">
    <source>
        <dbReference type="ARBA" id="ARBA00004370"/>
    </source>
</evidence>
<dbReference type="Pfam" id="PF00512">
    <property type="entry name" value="HisKA"/>
    <property type="match status" value="1"/>
</dbReference>
<organism evidence="15 16">
    <name type="scientific">Stenomitos frigidus ULC18</name>
    <dbReference type="NCBI Taxonomy" id="2107698"/>
    <lineage>
        <taxon>Bacteria</taxon>
        <taxon>Bacillati</taxon>
        <taxon>Cyanobacteriota</taxon>
        <taxon>Cyanophyceae</taxon>
        <taxon>Leptolyngbyales</taxon>
        <taxon>Leptolyngbyaceae</taxon>
        <taxon>Stenomitos</taxon>
    </lineage>
</organism>
<dbReference type="Gene3D" id="3.40.50.2300">
    <property type="match status" value="2"/>
</dbReference>
<dbReference type="PROSITE" id="PS50109">
    <property type="entry name" value="HIS_KIN"/>
    <property type="match status" value="1"/>
</dbReference>
<evidence type="ECO:0000313" key="16">
    <source>
        <dbReference type="Proteomes" id="UP000239576"/>
    </source>
</evidence>
<comment type="similarity">
    <text evidence="3">In the N-terminal section; belongs to the phytochrome family.</text>
</comment>
<evidence type="ECO:0000256" key="4">
    <source>
        <dbReference type="ARBA" id="ARBA00012438"/>
    </source>
</evidence>
<keyword evidence="6" id="KW-0808">Transferase</keyword>
<feature type="modified residue" description="4-aspartylphosphate" evidence="10">
    <location>
        <position position="757"/>
    </location>
</feature>
<dbReference type="CDD" id="cd16922">
    <property type="entry name" value="HATPase_EvgS-ArcB-TorS-like"/>
    <property type="match status" value="1"/>
</dbReference>
<dbReference type="Gene3D" id="1.10.287.130">
    <property type="match status" value="1"/>
</dbReference>
<evidence type="ECO:0000256" key="5">
    <source>
        <dbReference type="ARBA" id="ARBA00022553"/>
    </source>
</evidence>
<feature type="domain" description="Response regulatory" evidence="13">
    <location>
        <begin position="588"/>
        <end position="701"/>
    </location>
</feature>
<dbReference type="PANTHER" id="PTHR43047">
    <property type="entry name" value="TWO-COMPONENT HISTIDINE PROTEIN KINASE"/>
    <property type="match status" value="1"/>
</dbReference>
<dbReference type="SMART" id="SM00388">
    <property type="entry name" value="HisKA"/>
    <property type="match status" value="1"/>
</dbReference>
<dbReference type="RefSeq" id="WP_106259453.1">
    <property type="nucleotide sequence ID" value="NZ_CAWNSW010000033.1"/>
</dbReference>
<evidence type="ECO:0000256" key="8">
    <source>
        <dbReference type="ARBA" id="ARBA00023012"/>
    </source>
</evidence>
<dbReference type="PANTHER" id="PTHR43047:SF72">
    <property type="entry name" value="OSMOSENSING HISTIDINE PROTEIN KINASE SLN1"/>
    <property type="match status" value="1"/>
</dbReference>
<dbReference type="InterPro" id="IPR003660">
    <property type="entry name" value="HAMP_dom"/>
</dbReference>
<feature type="domain" description="Histidine kinase" evidence="12">
    <location>
        <begin position="344"/>
        <end position="563"/>
    </location>
</feature>
<keyword evidence="11" id="KW-1133">Transmembrane helix</keyword>
<evidence type="ECO:0000259" key="14">
    <source>
        <dbReference type="PROSITE" id="PS50885"/>
    </source>
</evidence>
<evidence type="ECO:0000259" key="13">
    <source>
        <dbReference type="PROSITE" id="PS50110"/>
    </source>
</evidence>
<dbReference type="SMART" id="SM00448">
    <property type="entry name" value="REC"/>
    <property type="match status" value="2"/>
</dbReference>
<dbReference type="InterPro" id="IPR036890">
    <property type="entry name" value="HATPase_C_sf"/>
</dbReference>
<dbReference type="Pfam" id="PF11845">
    <property type="entry name" value="Tll0287-like"/>
    <property type="match status" value="1"/>
</dbReference>
<dbReference type="SMART" id="SM00387">
    <property type="entry name" value="HATPase_c"/>
    <property type="match status" value="1"/>
</dbReference>
<keyword evidence="11" id="KW-0812">Transmembrane</keyword>
<dbReference type="FunFam" id="3.30.565.10:FF:000010">
    <property type="entry name" value="Sensor histidine kinase RcsC"/>
    <property type="match status" value="1"/>
</dbReference>
<dbReference type="GO" id="GO:0005886">
    <property type="term" value="C:plasma membrane"/>
    <property type="evidence" value="ECO:0007669"/>
    <property type="project" value="TreeGrafter"/>
</dbReference>
<protein>
    <recommendedName>
        <fullName evidence="9">Circadian input-output histidine kinase CikA</fullName>
        <ecNumber evidence="4">2.7.13.3</ecNumber>
    </recommendedName>
</protein>
<feature type="transmembrane region" description="Helical" evidence="11">
    <location>
        <begin position="216"/>
        <end position="235"/>
    </location>
</feature>
<keyword evidence="8" id="KW-0902">Two-component regulatory system</keyword>
<dbReference type="Pfam" id="PF02518">
    <property type="entry name" value="HATPase_c"/>
    <property type="match status" value="1"/>
</dbReference>
<evidence type="ECO:0000256" key="9">
    <source>
        <dbReference type="ARBA" id="ARBA00074306"/>
    </source>
</evidence>
<dbReference type="SUPFAM" id="SSF55874">
    <property type="entry name" value="ATPase domain of HSP90 chaperone/DNA topoisomerase II/histidine kinase"/>
    <property type="match status" value="1"/>
</dbReference>
<evidence type="ECO:0000256" key="3">
    <source>
        <dbReference type="ARBA" id="ARBA00006402"/>
    </source>
</evidence>
<evidence type="ECO:0000256" key="6">
    <source>
        <dbReference type="ARBA" id="ARBA00022679"/>
    </source>
</evidence>
<feature type="domain" description="Response regulatory" evidence="13">
    <location>
        <begin position="708"/>
        <end position="824"/>
    </location>
</feature>
<dbReference type="InterPro" id="IPR005467">
    <property type="entry name" value="His_kinase_dom"/>
</dbReference>
<comment type="catalytic activity">
    <reaction evidence="1">
        <text>ATP + protein L-histidine = ADP + protein N-phospho-L-histidine.</text>
        <dbReference type="EC" id="2.7.13.3"/>
    </reaction>
</comment>
<feature type="domain" description="HAMP" evidence="14">
    <location>
        <begin position="241"/>
        <end position="304"/>
    </location>
</feature>
<dbReference type="InterPro" id="IPR004358">
    <property type="entry name" value="Sig_transdc_His_kin-like_C"/>
</dbReference>
<dbReference type="SUPFAM" id="SSF52172">
    <property type="entry name" value="CheY-like"/>
    <property type="match status" value="2"/>
</dbReference>
<keyword evidence="11" id="KW-0472">Membrane</keyword>
<dbReference type="Gene3D" id="6.10.340.10">
    <property type="match status" value="1"/>
</dbReference>
<dbReference type="InterPro" id="IPR001789">
    <property type="entry name" value="Sig_transdc_resp-reg_receiver"/>
</dbReference>
<dbReference type="GO" id="GO:0000155">
    <property type="term" value="F:phosphorelay sensor kinase activity"/>
    <property type="evidence" value="ECO:0007669"/>
    <property type="project" value="InterPro"/>
</dbReference>
<accession>A0A2T1DWV3</accession>
<dbReference type="Proteomes" id="UP000239576">
    <property type="component" value="Unassembled WGS sequence"/>
</dbReference>
<dbReference type="OrthoDB" id="510512at2"/>
<proteinExistence type="inferred from homology"/>
<keyword evidence="7 15" id="KW-0418">Kinase</keyword>
<comment type="subcellular location">
    <subcellularLocation>
        <location evidence="2">Membrane</location>
    </subcellularLocation>
</comment>
<dbReference type="SUPFAM" id="SSF47384">
    <property type="entry name" value="Homodimeric domain of signal transducing histidine kinase"/>
    <property type="match status" value="1"/>
</dbReference>
<dbReference type="InterPro" id="IPR003661">
    <property type="entry name" value="HisK_dim/P_dom"/>
</dbReference>
<sequence length="830" mass="92360">MLRKLRLGDQFTLLLTLIFFAGIILSGITLSHAMQRKAEDEVSTKAEILTQTMNAVRSYTSEHIAPLLQAQLMTSPKFISETVPAYSALEVFENFRSQPEHRNYIYREATLNPTNPRDKADKFEANLVQQFRQQPSLNKLSGYRNMEGVNLFYTARPLAVKKESCLQCHSKPEAAPKSQLASFPSGGGFGWQLNDIVAAQTIYVPSDQVFHRGQQYLGLTMGIFASIFAFAVLLINRLLKRRVIRPLNQLTSIAQSLTTDTITSEQVSEFNSPKISKIARREDEPGQLARSFQHMALEVARREQTLSQAVEQRTAQLAESMKTAQLAKAQAEEANTTKSKFLANMSHELRTPLNAIIGYSEILVEEITDLKVPSLIPDVRKIHGAGKHLLGLINNILDLSKVEAGKVELFLETFTIAPLMQEIIGTIHPLIVKNQNQLVVNCPSDIGTMRSDITKLRQSLFNLLSNASKFTENGTVTLTVERPEPDWVTFSVSDTGIGMSSEQQAKLFQAFTQADISTTRKYGGTGLGLVITQQFCKLLGGEIQVESEAGEGTTFKMRLPAETAQTEKAAPEIPQPTVQREVMGDGGTILVIDDDPAVHDLMQRFLGREGYHVIAALGGQEGVNLAKQHAPDVILLDIRMPQMSGWEVLSLLKSEPELTKIPVVIVTIEEDQALGSALGAVDYLFKPVDYDRLIALLEPYCANAASTSVLVVEDNTENRDVISRQLTKAGWQVLEAENGRKALEVMQSEKPGVILSDLMMPEMDGFEFIRELRQHPEWRSLPVIVLTAKDLTAEERQWLSEQTQRVYSKGSSNRQLLDEIRSLMKKAPRS</sequence>
<feature type="modified residue" description="4-aspartylphosphate" evidence="10">
    <location>
        <position position="637"/>
    </location>
</feature>
<dbReference type="InterPro" id="IPR011006">
    <property type="entry name" value="CheY-like_superfamily"/>
</dbReference>
<evidence type="ECO:0000256" key="7">
    <source>
        <dbReference type="ARBA" id="ARBA00022777"/>
    </source>
</evidence>
<dbReference type="AlphaFoldDB" id="A0A2T1DWV3"/>